<comment type="caution">
    <text evidence="1">The sequence shown here is derived from an EMBL/GenBank/DDBJ whole genome shotgun (WGS) entry which is preliminary data.</text>
</comment>
<evidence type="ECO:0000313" key="1">
    <source>
        <dbReference type="EMBL" id="KOO33805.1"/>
    </source>
</evidence>
<name>A0A0M0K4Q6_9EUKA</name>
<gene>
    <name evidence="1" type="ORF">Ctob_005865</name>
</gene>
<keyword evidence="2" id="KW-1185">Reference proteome</keyword>
<protein>
    <submittedName>
        <fullName evidence="1">Uncharacterized protein</fullName>
    </submittedName>
</protein>
<dbReference type="EMBL" id="JWZX01001418">
    <property type="protein sequence ID" value="KOO33805.1"/>
    <property type="molecule type" value="Genomic_DNA"/>
</dbReference>
<accession>A0A0M0K4Q6</accession>
<evidence type="ECO:0000313" key="2">
    <source>
        <dbReference type="Proteomes" id="UP000037460"/>
    </source>
</evidence>
<organism evidence="1 2">
    <name type="scientific">Chrysochromulina tobinii</name>
    <dbReference type="NCBI Taxonomy" id="1460289"/>
    <lineage>
        <taxon>Eukaryota</taxon>
        <taxon>Haptista</taxon>
        <taxon>Haptophyta</taxon>
        <taxon>Prymnesiophyceae</taxon>
        <taxon>Prymnesiales</taxon>
        <taxon>Chrysochromulinaceae</taxon>
        <taxon>Chrysochromulina</taxon>
    </lineage>
</organism>
<proteinExistence type="predicted"/>
<reference evidence="2" key="1">
    <citation type="journal article" date="2015" name="PLoS Genet.">
        <title>Genome Sequence and Transcriptome Analyses of Chrysochromulina tobin: Metabolic Tools for Enhanced Algal Fitness in the Prominent Order Prymnesiales (Haptophyceae).</title>
        <authorList>
            <person name="Hovde B.T."/>
            <person name="Deodato C.R."/>
            <person name="Hunsperger H.M."/>
            <person name="Ryken S.A."/>
            <person name="Yost W."/>
            <person name="Jha R.K."/>
            <person name="Patterson J."/>
            <person name="Monnat R.J. Jr."/>
            <person name="Barlow S.B."/>
            <person name="Starkenburg S.R."/>
            <person name="Cattolico R.A."/>
        </authorList>
    </citation>
    <scope>NUCLEOTIDE SEQUENCE</scope>
    <source>
        <strain evidence="2">CCMP291</strain>
    </source>
</reference>
<dbReference type="AlphaFoldDB" id="A0A0M0K4Q6"/>
<sequence>MIQPVGEGSVRMVFQMADAIPAATPSWVLKQIVENALGSVFGQMEKVARRMAVNDPACAHTVHVNSKEMVTTKRWYEKAMQDPLR</sequence>
<dbReference type="Proteomes" id="UP000037460">
    <property type="component" value="Unassembled WGS sequence"/>
</dbReference>